<dbReference type="NCBIfam" id="TIGR00482">
    <property type="entry name" value="nicotinate (nicotinamide) nucleotide adenylyltransferase"/>
    <property type="match status" value="1"/>
</dbReference>
<dbReference type="EMBL" id="AP022839">
    <property type="protein sequence ID" value="BCA95282.1"/>
    <property type="molecule type" value="Genomic_DNA"/>
</dbReference>
<dbReference type="PANTHER" id="PTHR39321">
    <property type="entry name" value="NICOTINATE-NUCLEOTIDE ADENYLYLTRANSFERASE-RELATED"/>
    <property type="match status" value="1"/>
</dbReference>
<dbReference type="NCBIfam" id="NF000839">
    <property type="entry name" value="PRK00071.1-1"/>
    <property type="match status" value="1"/>
</dbReference>
<dbReference type="EC" id="2.7.7.18" evidence="11"/>
<protein>
    <recommendedName>
        <fullName evidence="11">Probable nicotinate-nucleotide adenylyltransferase</fullName>
        <ecNumber evidence="11">2.7.7.18</ecNumber>
    </recommendedName>
    <alternativeName>
        <fullName evidence="11">Deamido-NAD(+) diphosphorylase</fullName>
    </alternativeName>
    <alternativeName>
        <fullName evidence="11">Deamido-NAD(+) pyrophosphorylase</fullName>
    </alternativeName>
    <alternativeName>
        <fullName evidence="11">Nicotinate mononucleotide adenylyltransferase</fullName>
        <shortName evidence="11">NaMN adenylyltransferase</shortName>
    </alternativeName>
</protein>
<gene>
    <name evidence="11 13" type="primary">nadD</name>
    <name evidence="13" type="ORF">TUM19329_16430</name>
</gene>
<accession>A0A6F8T5H7</accession>
<organism evidence="13 14">
    <name type="scientific">Legionella antarctica</name>
    <dbReference type="NCBI Taxonomy" id="2708020"/>
    <lineage>
        <taxon>Bacteria</taxon>
        <taxon>Pseudomonadati</taxon>
        <taxon>Pseudomonadota</taxon>
        <taxon>Gammaproteobacteria</taxon>
        <taxon>Legionellales</taxon>
        <taxon>Legionellaceae</taxon>
        <taxon>Legionella</taxon>
    </lineage>
</organism>
<comment type="catalytic activity">
    <reaction evidence="10 11">
        <text>nicotinate beta-D-ribonucleotide + ATP + H(+) = deamido-NAD(+) + diphosphate</text>
        <dbReference type="Rhea" id="RHEA:22860"/>
        <dbReference type="ChEBI" id="CHEBI:15378"/>
        <dbReference type="ChEBI" id="CHEBI:30616"/>
        <dbReference type="ChEBI" id="CHEBI:33019"/>
        <dbReference type="ChEBI" id="CHEBI:57502"/>
        <dbReference type="ChEBI" id="CHEBI:58437"/>
        <dbReference type="EC" id="2.7.7.18"/>
    </reaction>
</comment>
<dbReference type="GO" id="GO:0009435">
    <property type="term" value="P:NAD+ biosynthetic process"/>
    <property type="evidence" value="ECO:0007669"/>
    <property type="project" value="UniProtKB-UniRule"/>
</dbReference>
<dbReference type="CDD" id="cd02165">
    <property type="entry name" value="NMNAT"/>
    <property type="match status" value="1"/>
</dbReference>
<reference evidence="13" key="1">
    <citation type="journal article" date="2020" name="Microbiol. Resour. Announc.">
        <title>Complete Genome Sequence of Novel Psychrotolerant Legionella Strain TUM19329, Isolated from Antarctic Lake Sediment.</title>
        <authorList>
            <person name="Shimada S."/>
            <person name="Nakai R."/>
            <person name="Aoki K."/>
            <person name="Shimoeda N."/>
            <person name="Ohno G."/>
            <person name="Miyazaki Y."/>
            <person name="Kudoh S."/>
            <person name="Imura S."/>
            <person name="Watanabe K."/>
            <person name="Ishii Y."/>
            <person name="Tateda K."/>
        </authorList>
    </citation>
    <scope>NUCLEOTIDE SEQUENCE [LARGE SCALE GENOMIC DNA]</scope>
    <source>
        <strain evidence="13">TUM19329</strain>
    </source>
</reference>
<dbReference type="AlphaFoldDB" id="A0A6F8T5H7"/>
<proteinExistence type="inferred from homology"/>
<evidence type="ECO:0000256" key="8">
    <source>
        <dbReference type="ARBA" id="ARBA00022840"/>
    </source>
</evidence>
<feature type="domain" description="Cytidyltransferase-like" evidence="12">
    <location>
        <begin position="6"/>
        <end position="184"/>
    </location>
</feature>
<keyword evidence="4 11" id="KW-0662">Pyridine nucleotide biosynthesis</keyword>
<dbReference type="InterPro" id="IPR004821">
    <property type="entry name" value="Cyt_trans-like"/>
</dbReference>
<keyword evidence="7 11" id="KW-0547">Nucleotide-binding</keyword>
<keyword evidence="14" id="KW-1185">Reference proteome</keyword>
<sequence length="211" mass="24512">MHSIAILGGTFDPVHNGHIQTSLSIQSNFKFDDFYFLPCKAPTLKLPTCARPVQRIEMLQIAIKHYPDFKLDLREIRRDSPSYMVETLASFREEMKNTAITLIMGYDAFLSLPQWHQWHRIIELANLLVINRSLFSKHPIPEAIKKLLIQHETKRKTQLLTQPAGAVFLFNAGNYEISSTHIRDDLKKNKSVETRLPGEVYEYIKTQELYQ</sequence>
<dbReference type="GO" id="GO:0004515">
    <property type="term" value="F:nicotinate-nucleotide adenylyltransferase activity"/>
    <property type="evidence" value="ECO:0007669"/>
    <property type="project" value="UniProtKB-UniRule"/>
</dbReference>
<evidence type="ECO:0000259" key="12">
    <source>
        <dbReference type="Pfam" id="PF01467"/>
    </source>
</evidence>
<comment type="pathway">
    <text evidence="2 11">Cofactor biosynthesis; NAD(+) biosynthesis; deamido-NAD(+) from nicotinate D-ribonucleotide: step 1/1.</text>
</comment>
<dbReference type="Pfam" id="PF01467">
    <property type="entry name" value="CTP_transf_like"/>
    <property type="match status" value="1"/>
</dbReference>
<evidence type="ECO:0000313" key="13">
    <source>
        <dbReference type="EMBL" id="BCA95282.1"/>
    </source>
</evidence>
<dbReference type="InterPro" id="IPR005248">
    <property type="entry name" value="NadD/NMNAT"/>
</dbReference>
<comment type="similarity">
    <text evidence="3 11">Belongs to the NadD family.</text>
</comment>
<keyword evidence="5 11" id="KW-0808">Transferase</keyword>
<comment type="function">
    <text evidence="1 11">Catalyzes the reversible adenylation of nicotinate mononucleotide (NaMN) to nicotinic acid adenine dinucleotide (NaAD).</text>
</comment>
<keyword evidence="8 11" id="KW-0067">ATP-binding</keyword>
<dbReference type="SUPFAM" id="SSF52374">
    <property type="entry name" value="Nucleotidylyl transferase"/>
    <property type="match status" value="1"/>
</dbReference>
<evidence type="ECO:0000256" key="3">
    <source>
        <dbReference type="ARBA" id="ARBA00009014"/>
    </source>
</evidence>
<evidence type="ECO:0000256" key="5">
    <source>
        <dbReference type="ARBA" id="ARBA00022679"/>
    </source>
</evidence>
<dbReference type="HAMAP" id="MF_00244">
    <property type="entry name" value="NaMN_adenylyltr"/>
    <property type="match status" value="1"/>
</dbReference>
<evidence type="ECO:0000256" key="11">
    <source>
        <dbReference type="HAMAP-Rule" id="MF_00244"/>
    </source>
</evidence>
<dbReference type="RefSeq" id="WP_173236923.1">
    <property type="nucleotide sequence ID" value="NZ_AP022839.1"/>
</dbReference>
<dbReference type="GO" id="GO:0005524">
    <property type="term" value="F:ATP binding"/>
    <property type="evidence" value="ECO:0007669"/>
    <property type="project" value="UniProtKB-KW"/>
</dbReference>
<evidence type="ECO:0000313" key="14">
    <source>
        <dbReference type="Proteomes" id="UP000502894"/>
    </source>
</evidence>
<dbReference type="UniPathway" id="UPA00253">
    <property type="reaction ID" value="UER00332"/>
</dbReference>
<keyword evidence="6 11" id="KW-0548">Nucleotidyltransferase</keyword>
<evidence type="ECO:0000256" key="7">
    <source>
        <dbReference type="ARBA" id="ARBA00022741"/>
    </source>
</evidence>
<evidence type="ECO:0000256" key="4">
    <source>
        <dbReference type="ARBA" id="ARBA00022642"/>
    </source>
</evidence>
<evidence type="ECO:0000256" key="1">
    <source>
        <dbReference type="ARBA" id="ARBA00002324"/>
    </source>
</evidence>
<dbReference type="KEGG" id="lant:TUM19329_16430"/>
<evidence type="ECO:0000256" key="2">
    <source>
        <dbReference type="ARBA" id="ARBA00005019"/>
    </source>
</evidence>
<dbReference type="PANTHER" id="PTHR39321:SF3">
    <property type="entry name" value="PHOSPHOPANTETHEINE ADENYLYLTRANSFERASE"/>
    <property type="match status" value="1"/>
</dbReference>
<name>A0A6F8T5H7_9GAMM</name>
<dbReference type="InterPro" id="IPR014729">
    <property type="entry name" value="Rossmann-like_a/b/a_fold"/>
</dbReference>
<dbReference type="Proteomes" id="UP000502894">
    <property type="component" value="Chromosome"/>
</dbReference>
<evidence type="ECO:0000256" key="10">
    <source>
        <dbReference type="ARBA" id="ARBA00048721"/>
    </source>
</evidence>
<keyword evidence="9 11" id="KW-0520">NAD</keyword>
<evidence type="ECO:0000256" key="9">
    <source>
        <dbReference type="ARBA" id="ARBA00023027"/>
    </source>
</evidence>
<dbReference type="Gene3D" id="3.40.50.620">
    <property type="entry name" value="HUPs"/>
    <property type="match status" value="1"/>
</dbReference>
<evidence type="ECO:0000256" key="6">
    <source>
        <dbReference type="ARBA" id="ARBA00022695"/>
    </source>
</evidence>